<accession>A0ACC3B9S6</accession>
<gene>
    <name evidence="1" type="ORF">N8T08_001484</name>
</gene>
<evidence type="ECO:0000313" key="1">
    <source>
        <dbReference type="EMBL" id="KAK1147402.1"/>
    </source>
</evidence>
<evidence type="ECO:0000313" key="2">
    <source>
        <dbReference type="Proteomes" id="UP001177260"/>
    </source>
</evidence>
<protein>
    <submittedName>
        <fullName evidence="1">Uncharacterized protein</fullName>
    </submittedName>
</protein>
<name>A0ACC3B9S6_9EURO</name>
<proteinExistence type="predicted"/>
<dbReference type="Proteomes" id="UP001177260">
    <property type="component" value="Unassembled WGS sequence"/>
</dbReference>
<keyword evidence="2" id="KW-1185">Reference proteome</keyword>
<reference evidence="1 2" key="1">
    <citation type="journal article" date="2023" name="ACS Omega">
        <title>Identification of the Neoaspergillic Acid Biosynthesis Gene Cluster by Establishing an In Vitro CRISPR-Ribonucleoprotein Genetic System in Aspergillus melleus.</title>
        <authorList>
            <person name="Yuan B."/>
            <person name="Grau M.F."/>
            <person name="Murata R.M."/>
            <person name="Torok T."/>
            <person name="Venkateswaran K."/>
            <person name="Stajich J.E."/>
            <person name="Wang C.C.C."/>
        </authorList>
    </citation>
    <scope>NUCLEOTIDE SEQUENCE [LARGE SCALE GENOMIC DNA]</scope>
    <source>
        <strain evidence="1 2">IMV 1140</strain>
    </source>
</reference>
<comment type="caution">
    <text evidence="1">The sequence shown here is derived from an EMBL/GenBank/DDBJ whole genome shotgun (WGS) entry which is preliminary data.</text>
</comment>
<organism evidence="1 2">
    <name type="scientific">Aspergillus melleus</name>
    <dbReference type="NCBI Taxonomy" id="138277"/>
    <lineage>
        <taxon>Eukaryota</taxon>
        <taxon>Fungi</taxon>
        <taxon>Dikarya</taxon>
        <taxon>Ascomycota</taxon>
        <taxon>Pezizomycotina</taxon>
        <taxon>Eurotiomycetes</taxon>
        <taxon>Eurotiomycetidae</taxon>
        <taxon>Eurotiales</taxon>
        <taxon>Aspergillaceae</taxon>
        <taxon>Aspergillus</taxon>
        <taxon>Aspergillus subgen. Circumdati</taxon>
    </lineage>
</organism>
<dbReference type="EMBL" id="JAOPJF010000012">
    <property type="protein sequence ID" value="KAK1147402.1"/>
    <property type="molecule type" value="Genomic_DNA"/>
</dbReference>
<sequence length="305" mass="32728">MVDGSDLESSNKAELDERQRGSTCDNPQSPADDGPNEPAPEYATGTRLALIMFTIFVSTILVSLKIGIIATAIPGITADFHRLDDVGWYGSATFILAAATSPLWGKLFKYLNVKWTFLGAVGIFLVGSVVAAAALNSVSVIIGRALHSWGASGVQGGTLIVIVYVAPPRNHPLLIGTWMAVFMVSTILGPVIGGAFTSESLVEMVLLDQLARWRSHRRSVVVVPSHPQVYPECPGYLEGDHPRPGYPGVLLASCRSRMLDVSLATGWAESMEPWLCHRDLGLYSPLGSSLPSGYRALAPWLRLAS</sequence>